<dbReference type="Proteomes" id="UP000410984">
    <property type="component" value="Unassembled WGS sequence"/>
</dbReference>
<feature type="compositionally biased region" description="Polar residues" evidence="1">
    <location>
        <begin position="300"/>
        <end position="309"/>
    </location>
</feature>
<feature type="compositionally biased region" description="Basic and acidic residues" evidence="1">
    <location>
        <begin position="109"/>
        <end position="126"/>
    </location>
</feature>
<name>A0A509EM81_9HYPH</name>
<gene>
    <name evidence="2" type="ORF">MET9862_05722</name>
</gene>
<proteinExistence type="predicted"/>
<evidence type="ECO:0000256" key="1">
    <source>
        <dbReference type="SAM" id="MobiDB-lite"/>
    </source>
</evidence>
<organism evidence="2 3">
    <name type="scientific">Methylobacterium symbioticum</name>
    <dbReference type="NCBI Taxonomy" id="2584084"/>
    <lineage>
        <taxon>Bacteria</taxon>
        <taxon>Pseudomonadati</taxon>
        <taxon>Pseudomonadota</taxon>
        <taxon>Alphaproteobacteria</taxon>
        <taxon>Hyphomicrobiales</taxon>
        <taxon>Methylobacteriaceae</taxon>
        <taxon>Methylobacterium</taxon>
    </lineage>
</organism>
<dbReference type="EMBL" id="CABFPH010000213">
    <property type="protein sequence ID" value="VUD75082.1"/>
    <property type="molecule type" value="Genomic_DNA"/>
</dbReference>
<feature type="compositionally biased region" description="Basic and acidic residues" evidence="1">
    <location>
        <begin position="1"/>
        <end position="14"/>
    </location>
</feature>
<feature type="region of interest" description="Disordered" evidence="1">
    <location>
        <begin position="178"/>
        <end position="309"/>
    </location>
</feature>
<feature type="region of interest" description="Disordered" evidence="1">
    <location>
        <begin position="109"/>
        <end position="129"/>
    </location>
</feature>
<evidence type="ECO:0000313" key="3">
    <source>
        <dbReference type="Proteomes" id="UP000410984"/>
    </source>
</evidence>
<feature type="compositionally biased region" description="Basic and acidic residues" evidence="1">
    <location>
        <begin position="179"/>
        <end position="207"/>
    </location>
</feature>
<sequence>MAGGREDRRVHPDQPARGIEQRAAGIARIDRRIGLDHPGEFPPLPRRQAPLQRADHAGGQRVVEAEGVADGEGRLANLQVRRGADGEGRRHAADAAELEHREVVGGRGADEARGHHLARGEPHRDGAAGLGGRLDDVVVGDDVPGGVPDEAGAGLGVAALALLLLLVVEAHQGLPPRCPLREDVDHRGARPLEQRDGAGLRGREVAARRHRPRRLGREQERREIGLGDEQREQDQHRDQGHPHKTIRHGRPDPPAPVETEHCGHSPAPASGARVALNWSFSLVPSTRRRPGRKRDESVRQHTTQPRWTG</sequence>
<keyword evidence="3" id="KW-1185">Reference proteome</keyword>
<dbReference type="AlphaFoldDB" id="A0A509EM81"/>
<feature type="region of interest" description="Disordered" evidence="1">
    <location>
        <begin position="1"/>
        <end position="60"/>
    </location>
</feature>
<feature type="compositionally biased region" description="Basic and acidic residues" evidence="1">
    <location>
        <begin position="28"/>
        <end position="39"/>
    </location>
</feature>
<evidence type="ECO:0000313" key="2">
    <source>
        <dbReference type="EMBL" id="VUD75082.1"/>
    </source>
</evidence>
<protein>
    <submittedName>
        <fullName evidence="2">Uncharacterized protein</fullName>
    </submittedName>
</protein>
<feature type="compositionally biased region" description="Basic and acidic residues" evidence="1">
    <location>
        <begin position="215"/>
        <end position="241"/>
    </location>
</feature>
<accession>A0A509EM81</accession>
<reference evidence="2 3" key="1">
    <citation type="submission" date="2019-06" db="EMBL/GenBank/DDBJ databases">
        <authorList>
            <person name="Rodrigo-Torres L."/>
            <person name="Arahal R. D."/>
            <person name="Lucena T."/>
        </authorList>
    </citation>
    <scope>NUCLEOTIDE SEQUENCE [LARGE SCALE GENOMIC DNA]</scope>
    <source>
        <strain evidence="2 3">SB0023/3</strain>
    </source>
</reference>